<evidence type="ECO:0000259" key="1">
    <source>
        <dbReference type="Pfam" id="PF01841"/>
    </source>
</evidence>
<dbReference type="InterPro" id="IPR038765">
    <property type="entry name" value="Papain-like_cys_pep_sf"/>
</dbReference>
<dbReference type="EMBL" id="PFNL01000044">
    <property type="protein sequence ID" value="PIZ47499.1"/>
    <property type="molecule type" value="Genomic_DNA"/>
</dbReference>
<evidence type="ECO:0000313" key="2">
    <source>
        <dbReference type="EMBL" id="PIZ47499.1"/>
    </source>
</evidence>
<accession>A0A2M7TKV0</accession>
<reference evidence="3" key="1">
    <citation type="submission" date="2017-09" db="EMBL/GenBank/DDBJ databases">
        <title>Depth-based differentiation of microbial function through sediment-hosted aquifers and enrichment of novel symbionts in the deep terrestrial subsurface.</title>
        <authorList>
            <person name="Probst A.J."/>
            <person name="Ladd B."/>
            <person name="Jarett J.K."/>
            <person name="Geller-Mcgrath D.E."/>
            <person name="Sieber C.M.K."/>
            <person name="Emerson J.B."/>
            <person name="Anantharaman K."/>
            <person name="Thomas B.C."/>
            <person name="Malmstrom R."/>
            <person name="Stieglmeier M."/>
            <person name="Klingl A."/>
            <person name="Woyke T."/>
            <person name="Ryan C.M."/>
            <person name="Banfield J.F."/>
        </authorList>
    </citation>
    <scope>NUCLEOTIDE SEQUENCE [LARGE SCALE GENOMIC DNA]</scope>
</reference>
<dbReference type="InterPro" id="IPR002931">
    <property type="entry name" value="Transglutaminase-like"/>
</dbReference>
<evidence type="ECO:0000313" key="3">
    <source>
        <dbReference type="Proteomes" id="UP000228920"/>
    </source>
</evidence>
<protein>
    <recommendedName>
        <fullName evidence="1">Transglutaminase-like domain-containing protein</fullName>
    </recommendedName>
</protein>
<sequence>MTIVEEKHLHDQTHITSFVEEIANQFSSENPFVLIFEIIAYLNNNLTQRVDNKTDVFRNRTAEQILKDGYATGCTDYTLAFLVLARSLGFTAEYVELLEKNWLKGNDENIIGHVEAKVTIQGSGYFVDPTHGSISIYQPSGMVIYKMGKDSWDIGITNENWKERFYNFRGNK</sequence>
<dbReference type="SUPFAM" id="SSF54001">
    <property type="entry name" value="Cysteine proteinases"/>
    <property type="match status" value="1"/>
</dbReference>
<organism evidence="2 3">
    <name type="scientific">candidate division WWE3 bacterium CG_4_10_14_0_2_um_filter_41_14</name>
    <dbReference type="NCBI Taxonomy" id="1975072"/>
    <lineage>
        <taxon>Bacteria</taxon>
        <taxon>Katanobacteria</taxon>
    </lineage>
</organism>
<proteinExistence type="predicted"/>
<dbReference type="AlphaFoldDB" id="A0A2M7TKV0"/>
<dbReference type="Gene3D" id="3.10.620.30">
    <property type="match status" value="1"/>
</dbReference>
<comment type="caution">
    <text evidence="2">The sequence shown here is derived from an EMBL/GenBank/DDBJ whole genome shotgun (WGS) entry which is preliminary data.</text>
</comment>
<dbReference type="Proteomes" id="UP000228920">
    <property type="component" value="Unassembled WGS sequence"/>
</dbReference>
<dbReference type="Pfam" id="PF01841">
    <property type="entry name" value="Transglut_core"/>
    <property type="match status" value="1"/>
</dbReference>
<feature type="domain" description="Transglutaminase-like" evidence="1">
    <location>
        <begin position="23"/>
        <end position="126"/>
    </location>
</feature>
<gene>
    <name evidence="2" type="ORF">COY32_01570</name>
</gene>
<name>A0A2M7TKV0_UNCKA</name>